<accession>A0A167J410</accession>
<sequence>MNIETNQILHNDKNKKPILYDCYYKKSKSPKPVIIFCHGYKGLKDWGAWDLMAKTFANEGFFFLKFNFSHNGTTVEQPLDFSDLDAFANNNFTTELDDLDRVINKVTSSTLYAQEADVTKISLIGHSRAGGIVLIKAEEDARIRKVITWAGVSNFKSHFKEGTEAFKQWEDSGVIYVENSRTQQQMPHYFQFYKNFKENEDRLTIKRAVSSLTIPYLILHGDDDHTVNLKEGKLLQSWNKHSTLKVIENGDHVFGASHPWKSSKLPTKLDEVIGITTSFLKK</sequence>
<dbReference type="AlphaFoldDB" id="A0A167J410"/>
<gene>
    <name evidence="1" type="ORF">ULVI_06110</name>
</gene>
<keyword evidence="2" id="KW-1185">Reference proteome</keyword>
<dbReference type="Gene3D" id="3.40.50.1820">
    <property type="entry name" value="alpha/beta hydrolase"/>
    <property type="match status" value="1"/>
</dbReference>
<dbReference type="GO" id="GO:0016787">
    <property type="term" value="F:hydrolase activity"/>
    <property type="evidence" value="ECO:0007669"/>
    <property type="project" value="UniProtKB-KW"/>
</dbReference>
<dbReference type="OrthoDB" id="9808543at2"/>
<protein>
    <submittedName>
        <fullName evidence="1">Alpha/beta hydrolase</fullName>
    </submittedName>
</protein>
<evidence type="ECO:0000313" key="1">
    <source>
        <dbReference type="EMBL" id="OAB80307.1"/>
    </source>
</evidence>
<proteinExistence type="predicted"/>
<reference evidence="1 2" key="1">
    <citation type="submission" date="2016-02" db="EMBL/GenBank/DDBJ databases">
        <title>Ulvibacter sp. LPB0005, isolated from Thais luteostoma.</title>
        <authorList>
            <person name="Shin S.-K."/>
            <person name="Yi H."/>
        </authorList>
    </citation>
    <scope>NUCLEOTIDE SEQUENCE [LARGE SCALE GENOMIC DNA]</scope>
    <source>
        <strain evidence="1 2">LPB0005</strain>
    </source>
</reference>
<evidence type="ECO:0000313" key="2">
    <source>
        <dbReference type="Proteomes" id="UP000077013"/>
    </source>
</evidence>
<dbReference type="SUPFAM" id="SSF53474">
    <property type="entry name" value="alpha/beta-Hydrolases"/>
    <property type="match status" value="1"/>
</dbReference>
<keyword evidence="1" id="KW-0378">Hydrolase</keyword>
<dbReference type="InterPro" id="IPR029058">
    <property type="entry name" value="AB_hydrolase_fold"/>
</dbReference>
<comment type="caution">
    <text evidence="1">The sequence shown here is derived from an EMBL/GenBank/DDBJ whole genome shotgun (WGS) entry which is preliminary data.</text>
</comment>
<dbReference type="Proteomes" id="UP000077013">
    <property type="component" value="Unassembled WGS sequence"/>
</dbReference>
<dbReference type="STRING" id="1763537.ULVI_06110"/>
<name>A0A167J410_9FLAO</name>
<dbReference type="EMBL" id="LRXL01000026">
    <property type="protein sequence ID" value="OAB80307.1"/>
    <property type="molecule type" value="Genomic_DNA"/>
</dbReference>
<organism evidence="1 2">
    <name type="scientific">Cochleicola gelatinilyticus</name>
    <dbReference type="NCBI Taxonomy" id="1763537"/>
    <lineage>
        <taxon>Bacteria</taxon>
        <taxon>Pseudomonadati</taxon>
        <taxon>Bacteroidota</taxon>
        <taxon>Flavobacteriia</taxon>
        <taxon>Flavobacteriales</taxon>
        <taxon>Flavobacteriaceae</taxon>
        <taxon>Cochleicola</taxon>
    </lineage>
</organism>
<dbReference type="RefSeq" id="WP_068590762.1">
    <property type="nucleotide sequence ID" value="NZ_LRXL01000026.1"/>
</dbReference>